<protein>
    <submittedName>
        <fullName evidence="1">Uncharacterized protein</fullName>
    </submittedName>
</protein>
<dbReference type="KEGG" id="ovi:T265_05521"/>
<sequence>MFDKIHSFANSVDDNKRLSRFSAECLTIPSSGKEGRSWDSVDSPVSIASMLFEQSATKKLAIDNKLQKKWTHVLTDLTSSACRRLIFGYLAQKDLHEVVPSRSLRVPNYLDIKTPLHNKLQKNVEMGELASHPGGLPIITGTIEGTVIVQQTCGLMDKL</sequence>
<proteinExistence type="predicted"/>
<dbReference type="CTD" id="20319703"/>
<dbReference type="AlphaFoldDB" id="A0A074ZVK6"/>
<evidence type="ECO:0000313" key="1">
    <source>
        <dbReference type="EMBL" id="KER27415.1"/>
    </source>
</evidence>
<reference evidence="1 2" key="1">
    <citation type="submission" date="2013-11" db="EMBL/GenBank/DDBJ databases">
        <title>Opisthorchis viverrini - life in the bile duct.</title>
        <authorList>
            <person name="Young N.D."/>
            <person name="Nagarajan N."/>
            <person name="Lin S.J."/>
            <person name="Korhonen P.K."/>
            <person name="Jex A.R."/>
            <person name="Hall R.S."/>
            <person name="Safavi-Hemami H."/>
            <person name="Kaewkong W."/>
            <person name="Bertrand D."/>
            <person name="Gao S."/>
            <person name="Seet Q."/>
            <person name="Wongkham S."/>
            <person name="Teh B.T."/>
            <person name="Wongkham C."/>
            <person name="Intapan P.M."/>
            <person name="Maleewong W."/>
            <person name="Yang X."/>
            <person name="Hu M."/>
            <person name="Wang Z."/>
            <person name="Hofmann A."/>
            <person name="Sternberg P.W."/>
            <person name="Tan P."/>
            <person name="Wang J."/>
            <person name="Gasser R.B."/>
        </authorList>
    </citation>
    <scope>NUCLEOTIDE SEQUENCE [LARGE SCALE GENOMIC DNA]</scope>
</reference>
<accession>A0A074ZVK6</accession>
<keyword evidence="2" id="KW-1185">Reference proteome</keyword>
<gene>
    <name evidence="1" type="ORF">T265_05521</name>
</gene>
<evidence type="ECO:0000313" key="2">
    <source>
        <dbReference type="Proteomes" id="UP000054324"/>
    </source>
</evidence>
<dbReference type="Proteomes" id="UP000054324">
    <property type="component" value="Unassembled WGS sequence"/>
</dbReference>
<dbReference type="GeneID" id="20319703"/>
<dbReference type="RefSeq" id="XP_009168819.1">
    <property type="nucleotide sequence ID" value="XM_009170555.1"/>
</dbReference>
<organism evidence="1 2">
    <name type="scientific">Opisthorchis viverrini</name>
    <name type="common">Southeast Asian liver fluke</name>
    <dbReference type="NCBI Taxonomy" id="6198"/>
    <lineage>
        <taxon>Eukaryota</taxon>
        <taxon>Metazoa</taxon>
        <taxon>Spiralia</taxon>
        <taxon>Lophotrochozoa</taxon>
        <taxon>Platyhelminthes</taxon>
        <taxon>Trematoda</taxon>
        <taxon>Digenea</taxon>
        <taxon>Opisthorchiida</taxon>
        <taxon>Opisthorchiata</taxon>
        <taxon>Opisthorchiidae</taxon>
        <taxon>Opisthorchis</taxon>
    </lineage>
</organism>
<dbReference type="EMBL" id="KL596723">
    <property type="protein sequence ID" value="KER27415.1"/>
    <property type="molecule type" value="Genomic_DNA"/>
</dbReference>
<name>A0A074ZVK6_OPIVI</name>